<gene>
    <name evidence="18" type="ORF">GEV33_002767</name>
</gene>
<dbReference type="CDD" id="cd00209">
    <property type="entry name" value="DHFR"/>
    <property type="match status" value="1"/>
</dbReference>
<feature type="transmembrane region" description="Helical" evidence="15">
    <location>
        <begin position="783"/>
        <end position="804"/>
    </location>
</feature>
<dbReference type="GO" id="GO:0016020">
    <property type="term" value="C:membrane"/>
    <property type="evidence" value="ECO:0007669"/>
    <property type="project" value="UniProtKB-SubCell"/>
</dbReference>
<comment type="function">
    <text evidence="12">Key enzyme in folate metabolism. Catalyzes an essential reaction for de novo glycine and purine synthesis, and for DNA precursor synthesis.</text>
</comment>
<feature type="transmembrane region" description="Helical" evidence="15">
    <location>
        <begin position="655"/>
        <end position="675"/>
    </location>
</feature>
<evidence type="ECO:0000256" key="3">
    <source>
        <dbReference type="ARBA" id="ARBA00009539"/>
    </source>
</evidence>
<feature type="transmembrane region" description="Helical" evidence="15">
    <location>
        <begin position="885"/>
        <end position="905"/>
    </location>
</feature>
<dbReference type="PRINTS" id="PR00070">
    <property type="entry name" value="DHFR"/>
</dbReference>
<dbReference type="SUPFAM" id="SSF53597">
    <property type="entry name" value="Dihydrofolate reductase-like"/>
    <property type="match status" value="1"/>
</dbReference>
<organism evidence="18 19">
    <name type="scientific">Tenebrio molitor</name>
    <name type="common">Yellow mealworm beetle</name>
    <dbReference type="NCBI Taxonomy" id="7067"/>
    <lineage>
        <taxon>Eukaryota</taxon>
        <taxon>Metazoa</taxon>
        <taxon>Ecdysozoa</taxon>
        <taxon>Arthropoda</taxon>
        <taxon>Hexapoda</taxon>
        <taxon>Insecta</taxon>
        <taxon>Pterygota</taxon>
        <taxon>Neoptera</taxon>
        <taxon>Endopterygota</taxon>
        <taxon>Coleoptera</taxon>
        <taxon>Polyphaga</taxon>
        <taxon>Cucujiformia</taxon>
        <taxon>Tenebrionidae</taxon>
        <taxon>Tenebrio</taxon>
    </lineage>
</organism>
<dbReference type="EMBL" id="JABDTM020013021">
    <property type="protein sequence ID" value="KAH0820025.1"/>
    <property type="molecule type" value="Genomic_DNA"/>
</dbReference>
<dbReference type="Proteomes" id="UP000719412">
    <property type="component" value="Unassembled WGS sequence"/>
</dbReference>
<evidence type="ECO:0000256" key="2">
    <source>
        <dbReference type="ARBA" id="ARBA00004903"/>
    </source>
</evidence>
<dbReference type="InterPro" id="IPR017925">
    <property type="entry name" value="DHFR_CS"/>
</dbReference>
<keyword evidence="6" id="KW-0554">One-carbon metabolism</keyword>
<keyword evidence="5" id="KW-0813">Transport</keyword>
<dbReference type="InterPro" id="IPR036259">
    <property type="entry name" value="MFS_trans_sf"/>
</dbReference>
<evidence type="ECO:0000256" key="7">
    <source>
        <dbReference type="ARBA" id="ARBA00022692"/>
    </source>
</evidence>
<reference evidence="18" key="1">
    <citation type="journal article" date="2020" name="J Insects Food Feed">
        <title>The yellow mealworm (Tenebrio molitor) genome: a resource for the emerging insects as food and feed industry.</title>
        <authorList>
            <person name="Eriksson T."/>
            <person name="Andere A."/>
            <person name="Kelstrup H."/>
            <person name="Emery V."/>
            <person name="Picard C."/>
        </authorList>
    </citation>
    <scope>NUCLEOTIDE SEQUENCE</scope>
    <source>
        <strain evidence="18">Stoneville</strain>
        <tissue evidence="18">Whole head</tissue>
    </source>
</reference>
<feature type="transmembrane region" description="Helical" evidence="15">
    <location>
        <begin position="684"/>
        <end position="703"/>
    </location>
</feature>
<comment type="subcellular location">
    <subcellularLocation>
        <location evidence="1">Membrane</location>
        <topology evidence="1">Multi-pass membrane protein</topology>
    </subcellularLocation>
</comment>
<dbReference type="PANTHER" id="PTHR23511:SF34">
    <property type="entry name" value="SYNAPTIC VESICLE GLYCOPROTEIN 2"/>
    <property type="match status" value="1"/>
</dbReference>
<dbReference type="GO" id="GO:0046654">
    <property type="term" value="P:tetrahydrofolate biosynthetic process"/>
    <property type="evidence" value="ECO:0007669"/>
    <property type="project" value="UniProtKB-UniPathway"/>
</dbReference>
<dbReference type="PROSITE" id="PS00075">
    <property type="entry name" value="DHFR_1"/>
    <property type="match status" value="1"/>
</dbReference>
<evidence type="ECO:0000256" key="5">
    <source>
        <dbReference type="ARBA" id="ARBA00022448"/>
    </source>
</evidence>
<evidence type="ECO:0000259" key="17">
    <source>
        <dbReference type="PROSITE" id="PS51330"/>
    </source>
</evidence>
<evidence type="ECO:0000256" key="13">
    <source>
        <dbReference type="ARBA" id="ARBA00048873"/>
    </source>
</evidence>
<protein>
    <recommendedName>
        <fullName evidence="4">dihydrofolate reductase</fullName>
        <ecNumber evidence="4">1.5.1.3</ecNumber>
    </recommendedName>
</protein>
<evidence type="ECO:0000256" key="14">
    <source>
        <dbReference type="SAM" id="MobiDB-lite"/>
    </source>
</evidence>
<evidence type="ECO:0000256" key="1">
    <source>
        <dbReference type="ARBA" id="ARBA00004141"/>
    </source>
</evidence>
<evidence type="ECO:0000256" key="15">
    <source>
        <dbReference type="SAM" id="Phobius"/>
    </source>
</evidence>
<dbReference type="InterPro" id="IPR020846">
    <property type="entry name" value="MFS_dom"/>
</dbReference>
<feature type="transmembrane region" description="Helical" evidence="15">
    <location>
        <begin position="336"/>
        <end position="359"/>
    </location>
</feature>
<evidence type="ECO:0000256" key="9">
    <source>
        <dbReference type="ARBA" id="ARBA00022989"/>
    </source>
</evidence>
<name>A0A8J6LFS3_TENMO</name>
<dbReference type="Pfam" id="PF10699">
    <property type="entry name" value="HAP2-GCS1"/>
    <property type="match status" value="1"/>
</dbReference>
<dbReference type="SUPFAM" id="SSF103473">
    <property type="entry name" value="MFS general substrate transporter"/>
    <property type="match status" value="2"/>
</dbReference>
<feature type="transmembrane region" description="Helical" evidence="15">
    <location>
        <begin position="742"/>
        <end position="763"/>
    </location>
</feature>
<feature type="region of interest" description="Disordered" evidence="14">
    <location>
        <begin position="413"/>
        <end position="436"/>
    </location>
</feature>
<comment type="pathway">
    <text evidence="2">Cofactor biosynthesis; tetrahydrofolate biosynthesis; 5,6,7,8-tetrahydrofolate from 7,8-dihydrofolate: step 1/1.</text>
</comment>
<feature type="transmembrane region" description="Helical" evidence="15">
    <location>
        <begin position="273"/>
        <end position="297"/>
    </location>
</feature>
<feature type="transmembrane region" description="Helical" evidence="15">
    <location>
        <begin position="1038"/>
        <end position="1056"/>
    </location>
</feature>
<evidence type="ECO:0000313" key="19">
    <source>
        <dbReference type="Proteomes" id="UP000719412"/>
    </source>
</evidence>
<keyword evidence="9 15" id="KW-1133">Transmembrane helix</keyword>
<dbReference type="InterPro" id="IPR018928">
    <property type="entry name" value="HAP2/GCS1_dom"/>
</dbReference>
<dbReference type="GO" id="GO:0004146">
    <property type="term" value="F:dihydrofolate reductase activity"/>
    <property type="evidence" value="ECO:0007669"/>
    <property type="project" value="UniProtKB-EC"/>
</dbReference>
<comment type="similarity">
    <text evidence="3">Belongs to the dihydrofolate reductase family.</text>
</comment>
<dbReference type="InterPro" id="IPR011701">
    <property type="entry name" value="MFS"/>
</dbReference>
<keyword evidence="11 15" id="KW-0472">Membrane</keyword>
<dbReference type="PANTHER" id="PTHR23511">
    <property type="entry name" value="SYNAPTIC VESICLE GLYCOPROTEIN 2"/>
    <property type="match status" value="1"/>
</dbReference>
<accession>A0A8J6LFS3</accession>
<evidence type="ECO:0000256" key="4">
    <source>
        <dbReference type="ARBA" id="ARBA00012856"/>
    </source>
</evidence>
<dbReference type="PROSITE" id="PS50850">
    <property type="entry name" value="MFS"/>
    <property type="match status" value="1"/>
</dbReference>
<dbReference type="PROSITE" id="PS51330">
    <property type="entry name" value="DHFR_2"/>
    <property type="match status" value="1"/>
</dbReference>
<feature type="transmembrane region" description="Helical" evidence="15">
    <location>
        <begin position="1150"/>
        <end position="1170"/>
    </location>
</feature>
<feature type="domain" description="Major facilitator superfamily (MFS) profile" evidence="16">
    <location>
        <begin position="618"/>
        <end position="1170"/>
    </location>
</feature>
<feature type="transmembrane region" description="Helical" evidence="15">
    <location>
        <begin position="1063"/>
        <end position="1083"/>
    </location>
</feature>
<evidence type="ECO:0000256" key="6">
    <source>
        <dbReference type="ARBA" id="ARBA00022563"/>
    </source>
</evidence>
<dbReference type="Gene3D" id="3.40.430.10">
    <property type="entry name" value="Dihydrofolate Reductase, subunit A"/>
    <property type="match status" value="1"/>
</dbReference>
<evidence type="ECO:0000256" key="11">
    <source>
        <dbReference type="ARBA" id="ARBA00023136"/>
    </source>
</evidence>
<keyword evidence="8" id="KW-0521">NADP</keyword>
<dbReference type="Gene3D" id="1.20.1250.20">
    <property type="entry name" value="MFS general substrate transporter like domains"/>
    <property type="match status" value="1"/>
</dbReference>
<evidence type="ECO:0000256" key="12">
    <source>
        <dbReference type="ARBA" id="ARBA00025067"/>
    </source>
</evidence>
<proteinExistence type="inferred from homology"/>
<evidence type="ECO:0000259" key="16">
    <source>
        <dbReference type="PROSITE" id="PS50850"/>
    </source>
</evidence>
<feature type="transmembrane region" description="Helical" evidence="15">
    <location>
        <begin position="709"/>
        <end position="730"/>
    </location>
</feature>
<dbReference type="Pfam" id="PF00186">
    <property type="entry name" value="DHFR_1"/>
    <property type="match status" value="1"/>
</dbReference>
<dbReference type="GO" id="GO:0022857">
    <property type="term" value="F:transmembrane transporter activity"/>
    <property type="evidence" value="ECO:0007669"/>
    <property type="project" value="InterPro"/>
</dbReference>
<dbReference type="FunFam" id="3.40.430.10:FF:000002">
    <property type="entry name" value="Dihydrofolate reductase"/>
    <property type="match status" value="1"/>
</dbReference>
<dbReference type="Pfam" id="PF07690">
    <property type="entry name" value="MFS_1"/>
    <property type="match status" value="1"/>
</dbReference>
<keyword evidence="19" id="KW-1185">Reference proteome</keyword>
<evidence type="ECO:0000256" key="8">
    <source>
        <dbReference type="ARBA" id="ARBA00022857"/>
    </source>
</evidence>
<sequence>MLLPKKMVSENGKTCDTAGVGYEAFYKQKKRCSLPKGSCLNNQPNQLYESDVQAEQEGRPGNFFLKFFGSLAEDPVGYNSTGQIQYIKLVYTKRHVSNLYFELNADLVTLLKPNSFATITEVYTDATNPSKTRIIVKVTNSGLLYGVFYVRLSNCPLEVPASFNNIASKSVLISSQHQHIFNLYIEYPLPLKEFYCSVHVHNVNQELVAVRQIRIRTYDRCICIWHCECACYVTDGGLKCTPMSLDSYHAAGFQGGFSTASHLVESSYLDEMLAMFFSMFVFLVLTLLVMGLVKALLGLCSREISLWGLDTILGTERPDVICDNKECEFRDEGISLAAQFCLNVMFFFLYPLALFNLCIRKYCFSAYTLEDDCSCEERWINYECECEDEVSPARSSKSLVSENRSSVVSLKYTTSEDKSTGNESKGGVPFRRADPQVPSPQLLRVSKNKGVNRAERVPRLYSIIKQLCNVYLSRGRKAENCLGLRNNSSLFPYDINNEELELCWIIHKPEESILGRQRPLGTSAANPPLGANLAQAPPILDLNAAQGACPRFDLDVSSTTDNKQGMVDASGNDETINGRTTGVSSGSNGGATHNGEALVGFHEDALSQAAVGKAQLLLALVLGLGLAADCSELTILGYILPAAELQLCIDEHKKGWLVSITLLALAGGSLAWGILGDHLGRRRALISALSVAALFSAVATVMPTYGTFMTARFCSGLGVAGAFPLTFSYLSETCSRATRTRYTGLLHSFWPVGGIFTSLIAHLTMPTSGAEIVEDNREHWSSWHRFLILSILPTIGCIIGLIWASESPRYLLEASREVEALAVYQRLHRLNKARTQYGLTELELPGRSAYRERPMSPSRSLFGHGLESFREVFQRISSPTHFRTTLLLAALHLIVGFTYMGISAFSTSMIKQIKDQEYYSDRQYIFNRNFTGIVFNTTLENLQYKNTSFKNVTFKHINLNHVDFQNCTVDEAEFINVKTSITFFENSTIKNSRFVDTDLTNHHFVNCTLSNNTFMSLISDCIVDFDYNIYLDDLYEDTLAWAGSMFPALLFMGFILETAARPPLIFTTMGTASITSIGIFFWTNTFVVTLIELTVKIMLMCAVNAITMVVVEAYPCHLRCTAHGMMRSLFHLASLCAIPIYGMFSQTMLMFPAVITISLTFGAAIMSLKIQDNSKLFTKYVTMVVKFDLIAAACENMGIGKNKDLPWRLKSEMAFFTRMTSETVDKNKKNVVLMGRRTWDCIPPKFKPLTGRINFVMSRAGVDVEGNKDCYSFGSLEEVMDKLENGEFKEQYENVWVIGGSNIYEETMKSKYFHRLYLTKIMKHFDCDTFFPKINDGLVKVSDPRVPEDLQEENGIQFVYNIYENPNFNK</sequence>
<dbReference type="Pfam" id="PF23894">
    <property type="entry name" value="LD_SV2"/>
    <property type="match status" value="1"/>
</dbReference>
<comment type="catalytic activity">
    <reaction evidence="13">
        <text>(6S)-5,6,7,8-tetrahydrofolate + NADP(+) = 7,8-dihydrofolate + NADPH + H(+)</text>
        <dbReference type="Rhea" id="RHEA:15009"/>
        <dbReference type="ChEBI" id="CHEBI:15378"/>
        <dbReference type="ChEBI" id="CHEBI:57451"/>
        <dbReference type="ChEBI" id="CHEBI:57453"/>
        <dbReference type="ChEBI" id="CHEBI:57783"/>
        <dbReference type="ChEBI" id="CHEBI:58349"/>
        <dbReference type="EC" id="1.5.1.3"/>
    </reaction>
</comment>
<feature type="transmembrane region" description="Helical" evidence="15">
    <location>
        <begin position="1126"/>
        <end position="1144"/>
    </location>
</feature>
<feature type="transmembrane region" description="Helical" evidence="15">
    <location>
        <begin position="616"/>
        <end position="640"/>
    </location>
</feature>
<feature type="transmembrane region" description="Helical" evidence="15">
    <location>
        <begin position="1095"/>
        <end position="1114"/>
    </location>
</feature>
<dbReference type="EC" id="1.5.1.3" evidence="4"/>
<dbReference type="InterPro" id="IPR024072">
    <property type="entry name" value="DHFR-like_dom_sf"/>
</dbReference>
<feature type="compositionally biased region" description="Polar residues" evidence="14">
    <location>
        <begin position="572"/>
        <end position="586"/>
    </location>
</feature>
<keyword evidence="7 15" id="KW-0812">Transmembrane</keyword>
<dbReference type="Gene3D" id="2.160.20.80">
    <property type="entry name" value="E3 ubiquitin-protein ligase SopA"/>
    <property type="match status" value="1"/>
</dbReference>
<dbReference type="GO" id="GO:0006730">
    <property type="term" value="P:one-carbon metabolic process"/>
    <property type="evidence" value="ECO:0007669"/>
    <property type="project" value="UniProtKB-KW"/>
</dbReference>
<comment type="caution">
    <text evidence="18">The sequence shown here is derived from an EMBL/GenBank/DDBJ whole genome shotgun (WGS) entry which is preliminary data.</text>
</comment>
<evidence type="ECO:0000256" key="10">
    <source>
        <dbReference type="ARBA" id="ARBA00023002"/>
    </source>
</evidence>
<feature type="domain" description="DHFR" evidence="17">
    <location>
        <begin position="1186"/>
        <end position="1365"/>
    </location>
</feature>
<dbReference type="InterPro" id="IPR001796">
    <property type="entry name" value="DHFR_dom"/>
</dbReference>
<feature type="region of interest" description="Disordered" evidence="14">
    <location>
        <begin position="560"/>
        <end position="589"/>
    </location>
</feature>
<dbReference type="InterPro" id="IPR055415">
    <property type="entry name" value="LD_SV2"/>
</dbReference>
<evidence type="ECO:0000313" key="18">
    <source>
        <dbReference type="EMBL" id="KAH0820025.1"/>
    </source>
</evidence>
<dbReference type="UniPathway" id="UPA00077">
    <property type="reaction ID" value="UER00158"/>
</dbReference>
<reference evidence="18" key="2">
    <citation type="submission" date="2021-08" db="EMBL/GenBank/DDBJ databases">
        <authorList>
            <person name="Eriksson T."/>
        </authorList>
    </citation>
    <scope>NUCLEOTIDE SEQUENCE</scope>
    <source>
        <strain evidence="18">Stoneville</strain>
        <tissue evidence="18">Whole head</tissue>
    </source>
</reference>
<keyword evidence="10" id="KW-0560">Oxidoreductase</keyword>
<dbReference type="SUPFAM" id="SSF141571">
    <property type="entry name" value="Pentapeptide repeat-like"/>
    <property type="match status" value="1"/>
</dbReference>